<reference evidence="1 2" key="1">
    <citation type="journal article" date="2016" name="Mol. Biol. Evol.">
        <title>Comparative Genomics of Early-Diverging Mushroom-Forming Fungi Provides Insights into the Origins of Lignocellulose Decay Capabilities.</title>
        <authorList>
            <person name="Nagy L.G."/>
            <person name="Riley R."/>
            <person name="Tritt A."/>
            <person name="Adam C."/>
            <person name="Daum C."/>
            <person name="Floudas D."/>
            <person name="Sun H."/>
            <person name="Yadav J.S."/>
            <person name="Pangilinan J."/>
            <person name="Larsson K.H."/>
            <person name="Matsuura K."/>
            <person name="Barry K."/>
            <person name="Labutti K."/>
            <person name="Kuo R."/>
            <person name="Ohm R.A."/>
            <person name="Bhattacharya S.S."/>
            <person name="Shirouzu T."/>
            <person name="Yoshinaga Y."/>
            <person name="Martin F.M."/>
            <person name="Grigoriev I.V."/>
            <person name="Hibbett D.S."/>
        </authorList>
    </citation>
    <scope>NUCLEOTIDE SEQUENCE [LARGE SCALE GENOMIC DNA]</scope>
    <source>
        <strain evidence="1 2">HHB10207 ss-3</strain>
    </source>
</reference>
<keyword evidence="2" id="KW-1185">Reference proteome</keyword>
<name>A0A166DES8_9AGAM</name>
<gene>
    <name evidence="1" type="ORF">SISSUDRAFT_754222</name>
</gene>
<evidence type="ECO:0000313" key="2">
    <source>
        <dbReference type="Proteomes" id="UP000076798"/>
    </source>
</evidence>
<accession>A0A166DES8</accession>
<sequence>MRRSSCGMLLVIEPCDTSGPVACISDSWILDDHQAPTRSYKENRVRSPSCLWVRIHRLGFRYDVESIRTQDSVEVIRCDFDIASSHQLH</sequence>
<dbReference type="EMBL" id="KV428063">
    <property type="protein sequence ID" value="KZT38449.1"/>
    <property type="molecule type" value="Genomic_DNA"/>
</dbReference>
<organism evidence="1 2">
    <name type="scientific">Sistotremastrum suecicum HHB10207 ss-3</name>
    <dbReference type="NCBI Taxonomy" id="1314776"/>
    <lineage>
        <taxon>Eukaryota</taxon>
        <taxon>Fungi</taxon>
        <taxon>Dikarya</taxon>
        <taxon>Basidiomycota</taxon>
        <taxon>Agaricomycotina</taxon>
        <taxon>Agaricomycetes</taxon>
        <taxon>Sistotremastrales</taxon>
        <taxon>Sistotremastraceae</taxon>
        <taxon>Sistotremastrum</taxon>
    </lineage>
</organism>
<protein>
    <submittedName>
        <fullName evidence="1">Uncharacterized protein</fullName>
    </submittedName>
</protein>
<dbReference type="AlphaFoldDB" id="A0A166DES8"/>
<evidence type="ECO:0000313" key="1">
    <source>
        <dbReference type="EMBL" id="KZT38449.1"/>
    </source>
</evidence>
<dbReference type="Proteomes" id="UP000076798">
    <property type="component" value="Unassembled WGS sequence"/>
</dbReference>
<proteinExistence type="predicted"/>